<dbReference type="Proteomes" id="UP001304769">
    <property type="component" value="Unassembled WGS sequence"/>
</dbReference>
<name>A0ABU5T5S6_9MICC</name>
<keyword evidence="4" id="KW-1185">Reference proteome</keyword>
<protein>
    <submittedName>
        <fullName evidence="3">SRPBCC domain-containing protein</fullName>
    </submittedName>
</protein>
<dbReference type="InterPro" id="IPR013538">
    <property type="entry name" value="ASHA1/2-like_C"/>
</dbReference>
<evidence type="ECO:0000313" key="3">
    <source>
        <dbReference type="EMBL" id="MEA5455014.1"/>
    </source>
</evidence>
<evidence type="ECO:0000256" key="1">
    <source>
        <dbReference type="ARBA" id="ARBA00006817"/>
    </source>
</evidence>
<dbReference type="Pfam" id="PF08327">
    <property type="entry name" value="AHSA1"/>
    <property type="match status" value="1"/>
</dbReference>
<dbReference type="EMBL" id="JAYGGQ010000006">
    <property type="protein sequence ID" value="MEA5455014.1"/>
    <property type="molecule type" value="Genomic_DNA"/>
</dbReference>
<organism evidence="3 4">
    <name type="scientific">Sinomonas terricola</name>
    <dbReference type="NCBI Taxonomy" id="3110330"/>
    <lineage>
        <taxon>Bacteria</taxon>
        <taxon>Bacillati</taxon>
        <taxon>Actinomycetota</taxon>
        <taxon>Actinomycetes</taxon>
        <taxon>Micrococcales</taxon>
        <taxon>Micrococcaceae</taxon>
        <taxon>Sinomonas</taxon>
    </lineage>
</organism>
<gene>
    <name evidence="3" type="ORF">SPF06_09810</name>
</gene>
<feature type="domain" description="Activator of Hsp90 ATPase homologue 1/2-like C-terminal" evidence="2">
    <location>
        <begin position="16"/>
        <end position="142"/>
    </location>
</feature>
<sequence>MTNIVRDAVASTTVAATRESVWEALTTPEQIKKYLFGSDVQSTWEVGGPITFAGEWQGKQYQDHGVILDAEPPGLLRISHYSPLSGKPDIPENYHTVEYRIEQEGDASKVTITQGNNSNEAEVTESEKTWQLVLANLKDLLETE</sequence>
<dbReference type="SUPFAM" id="SSF55961">
    <property type="entry name" value="Bet v1-like"/>
    <property type="match status" value="1"/>
</dbReference>
<evidence type="ECO:0000259" key="2">
    <source>
        <dbReference type="Pfam" id="PF08327"/>
    </source>
</evidence>
<evidence type="ECO:0000313" key="4">
    <source>
        <dbReference type="Proteomes" id="UP001304769"/>
    </source>
</evidence>
<comment type="caution">
    <text evidence="3">The sequence shown here is derived from an EMBL/GenBank/DDBJ whole genome shotgun (WGS) entry which is preliminary data.</text>
</comment>
<reference evidence="3 4" key="1">
    <citation type="submission" date="2023-12" db="EMBL/GenBank/DDBJ databases">
        <title>Sinomonas terricola sp. nov, isolated from litchi orchard soil in Guangdong, PR China.</title>
        <authorList>
            <person name="Jiaxin W."/>
            <person name="Yang Z."/>
            <person name="Honghui Z."/>
        </authorList>
    </citation>
    <scope>NUCLEOTIDE SEQUENCE [LARGE SCALE GENOMIC DNA]</scope>
    <source>
        <strain evidence="3 4">JGH33</strain>
    </source>
</reference>
<dbReference type="RefSeq" id="WP_323278870.1">
    <property type="nucleotide sequence ID" value="NZ_JAYGGQ010000006.1"/>
</dbReference>
<proteinExistence type="inferred from homology"/>
<comment type="similarity">
    <text evidence="1">Belongs to the AHA1 family.</text>
</comment>
<accession>A0ABU5T5S6</accession>
<dbReference type="Gene3D" id="3.30.530.20">
    <property type="match status" value="1"/>
</dbReference>
<dbReference type="InterPro" id="IPR023393">
    <property type="entry name" value="START-like_dom_sf"/>
</dbReference>